<dbReference type="EMBL" id="FOWD01000039">
    <property type="protein sequence ID" value="SFO55843.1"/>
    <property type="molecule type" value="Genomic_DNA"/>
</dbReference>
<evidence type="ECO:0000256" key="1">
    <source>
        <dbReference type="ARBA" id="ARBA00004117"/>
    </source>
</evidence>
<dbReference type="InterPro" id="IPR019776">
    <property type="entry name" value="Flagellar_basal_body_rod_CS"/>
</dbReference>
<dbReference type="InterPro" id="IPR006300">
    <property type="entry name" value="FlgB"/>
</dbReference>
<evidence type="ECO:0000256" key="2">
    <source>
        <dbReference type="ARBA" id="ARBA00009677"/>
    </source>
</evidence>
<dbReference type="PIRSF" id="PIRSF002889">
    <property type="entry name" value="Rod_FlgB"/>
    <property type="match status" value="1"/>
</dbReference>
<dbReference type="OrthoDB" id="9792068at2"/>
<organism evidence="8 9">
    <name type="scientific">Anaerocolumna aminovalerica</name>
    <dbReference type="NCBI Taxonomy" id="1527"/>
    <lineage>
        <taxon>Bacteria</taxon>
        <taxon>Bacillati</taxon>
        <taxon>Bacillota</taxon>
        <taxon>Clostridia</taxon>
        <taxon>Lachnospirales</taxon>
        <taxon>Lachnospiraceae</taxon>
        <taxon>Anaerocolumna</taxon>
    </lineage>
</organism>
<sequence length="129" mass="14592">MIQSNAFNYVNILNKAADASWLRNELISNNIANASTPNYKRKDIQFQTYLMREMSGKGSLDQKVANANLNSLEATVYTDHANLSYRLDGNNVDIDTENATLTENQIRYYTLLDSMTKEFSRIKTVLGGN</sequence>
<accession>A0A1I5I5K5</accession>
<dbReference type="AlphaFoldDB" id="A0A1I5I5K5"/>
<evidence type="ECO:0000313" key="9">
    <source>
        <dbReference type="Proteomes" id="UP000198806"/>
    </source>
</evidence>
<evidence type="ECO:0000256" key="6">
    <source>
        <dbReference type="PIRNR" id="PIRNR002889"/>
    </source>
</evidence>
<evidence type="ECO:0000259" key="7">
    <source>
        <dbReference type="Pfam" id="PF00460"/>
    </source>
</evidence>
<evidence type="ECO:0000256" key="3">
    <source>
        <dbReference type="ARBA" id="ARBA00014376"/>
    </source>
</evidence>
<comment type="function">
    <text evidence="5 6">Structural component of flagellum, the bacterial motility apparatus. Part of the rod structure of flagellar basal body.</text>
</comment>
<dbReference type="PROSITE" id="PS00588">
    <property type="entry name" value="FLAGELLA_BB_ROD"/>
    <property type="match status" value="1"/>
</dbReference>
<dbReference type="Pfam" id="PF00460">
    <property type="entry name" value="Flg_bb_rod"/>
    <property type="match status" value="1"/>
</dbReference>
<name>A0A1I5I5K5_9FIRM</name>
<keyword evidence="8" id="KW-0282">Flagellum</keyword>
<proteinExistence type="inferred from homology"/>
<evidence type="ECO:0000256" key="5">
    <source>
        <dbReference type="ARBA" id="ARBA00024934"/>
    </source>
</evidence>
<dbReference type="NCBIfam" id="TIGR01396">
    <property type="entry name" value="FlgB"/>
    <property type="match status" value="1"/>
</dbReference>
<dbReference type="STRING" id="1527.SAMN04489757_13942"/>
<dbReference type="GO" id="GO:0071978">
    <property type="term" value="P:bacterial-type flagellum-dependent swarming motility"/>
    <property type="evidence" value="ECO:0007669"/>
    <property type="project" value="TreeGrafter"/>
</dbReference>
<dbReference type="GO" id="GO:0030694">
    <property type="term" value="C:bacterial-type flagellum basal body, rod"/>
    <property type="evidence" value="ECO:0007669"/>
    <property type="project" value="InterPro"/>
</dbReference>
<dbReference type="Proteomes" id="UP000198806">
    <property type="component" value="Unassembled WGS sequence"/>
</dbReference>
<comment type="similarity">
    <text evidence="2 6">Belongs to the flagella basal body rod proteins family.</text>
</comment>
<keyword evidence="8" id="KW-0969">Cilium</keyword>
<keyword evidence="4 6" id="KW-0975">Bacterial flagellum</keyword>
<evidence type="ECO:0000256" key="4">
    <source>
        <dbReference type="ARBA" id="ARBA00023143"/>
    </source>
</evidence>
<dbReference type="PANTHER" id="PTHR30435:SF12">
    <property type="entry name" value="FLAGELLAR BASAL BODY ROD PROTEIN FLGB"/>
    <property type="match status" value="1"/>
</dbReference>
<dbReference type="PANTHER" id="PTHR30435">
    <property type="entry name" value="FLAGELLAR PROTEIN"/>
    <property type="match status" value="1"/>
</dbReference>
<keyword evidence="9" id="KW-1185">Reference proteome</keyword>
<comment type="subunit">
    <text evidence="6">The basal body constitutes a major portion of the flagellar organelle and consists of a number of rings mounted on a central rod.</text>
</comment>
<gene>
    <name evidence="8" type="ORF">SAMN04489757_13942</name>
</gene>
<evidence type="ECO:0000313" key="8">
    <source>
        <dbReference type="EMBL" id="SFO55843.1"/>
    </source>
</evidence>
<dbReference type="InterPro" id="IPR001444">
    <property type="entry name" value="Flag_bb_rod_N"/>
</dbReference>
<dbReference type="RefSeq" id="WP_091688158.1">
    <property type="nucleotide sequence ID" value="NZ_BAABFM010000021.1"/>
</dbReference>
<protein>
    <recommendedName>
        <fullName evidence="3 6">Flagellar basal body rod protein FlgB</fullName>
    </recommendedName>
</protein>
<feature type="domain" description="Flagellar basal body rod protein N-terminal" evidence="7">
    <location>
        <begin position="27"/>
        <end position="40"/>
    </location>
</feature>
<keyword evidence="8" id="KW-0966">Cell projection</keyword>
<reference evidence="8 9" key="1">
    <citation type="submission" date="2016-10" db="EMBL/GenBank/DDBJ databases">
        <authorList>
            <person name="de Groot N.N."/>
        </authorList>
    </citation>
    <scope>NUCLEOTIDE SEQUENCE [LARGE SCALE GENOMIC DNA]</scope>
    <source>
        <strain evidence="8 9">DSM 1283</strain>
    </source>
</reference>
<comment type="subcellular location">
    <subcellularLocation>
        <location evidence="1 6">Bacterial flagellum basal body</location>
    </subcellularLocation>
</comment>